<protein>
    <recommendedName>
        <fullName evidence="4">Methylamine utilization protein</fullName>
    </recommendedName>
</protein>
<dbReference type="RefSeq" id="WP_192557213.1">
    <property type="nucleotide sequence ID" value="NZ_JACZZA010000013.1"/>
</dbReference>
<keyword evidence="1" id="KW-0732">Signal</keyword>
<accession>A0ABR9GE97</accession>
<feature type="signal peptide" evidence="1">
    <location>
        <begin position="1"/>
        <end position="22"/>
    </location>
</feature>
<dbReference type="InterPro" id="IPR008972">
    <property type="entry name" value="Cupredoxin"/>
</dbReference>
<evidence type="ECO:0000313" key="3">
    <source>
        <dbReference type="Proteomes" id="UP000651010"/>
    </source>
</evidence>
<comment type="caution">
    <text evidence="2">The sequence shown here is derived from an EMBL/GenBank/DDBJ whole genome shotgun (WGS) entry which is preliminary data.</text>
</comment>
<dbReference type="SUPFAM" id="SSF49503">
    <property type="entry name" value="Cupredoxins"/>
    <property type="match status" value="1"/>
</dbReference>
<name>A0ABR9GE97_9GAMM</name>
<sequence length="223" mass="23396">MLRAARGCAGLLWVLMSTAAVASGTAATGHANEVSGRVALSAGPGQNVTATDIANTLVYFVPAKAPVHVKPGHFTVYTVNHDFRPAAMVVPAGSTVTFTNLDELLHNLYSATPNSTFDFQFQASGQSTSHSFTHAGLVLIGCSVHRSMELDLLVVPTPYIAQVNADGHFVLRGLPKGAGQLYFWNPRSGLVQSSVSAPAADVTQQLVAVKPAVATELNAGRMR</sequence>
<feature type="chain" id="PRO_5047092140" description="Methylamine utilization protein" evidence="1">
    <location>
        <begin position="23"/>
        <end position="223"/>
    </location>
</feature>
<evidence type="ECO:0000313" key="2">
    <source>
        <dbReference type="EMBL" id="MBE1162370.1"/>
    </source>
</evidence>
<keyword evidence="3" id="KW-1185">Reference proteome</keyword>
<gene>
    <name evidence="2" type="ORF">IGX34_18450</name>
</gene>
<dbReference type="Gene3D" id="2.60.40.420">
    <property type="entry name" value="Cupredoxins - blue copper proteins"/>
    <property type="match status" value="1"/>
</dbReference>
<proteinExistence type="predicted"/>
<dbReference type="EMBL" id="JACZZA010000013">
    <property type="protein sequence ID" value="MBE1162370.1"/>
    <property type="molecule type" value="Genomic_DNA"/>
</dbReference>
<organism evidence="2 3">
    <name type="scientific">Dyella acidiphila</name>
    <dbReference type="NCBI Taxonomy" id="2775866"/>
    <lineage>
        <taxon>Bacteria</taxon>
        <taxon>Pseudomonadati</taxon>
        <taxon>Pseudomonadota</taxon>
        <taxon>Gammaproteobacteria</taxon>
        <taxon>Lysobacterales</taxon>
        <taxon>Rhodanobacteraceae</taxon>
        <taxon>Dyella</taxon>
    </lineage>
</organism>
<dbReference type="Proteomes" id="UP000651010">
    <property type="component" value="Unassembled WGS sequence"/>
</dbReference>
<evidence type="ECO:0000256" key="1">
    <source>
        <dbReference type="SAM" id="SignalP"/>
    </source>
</evidence>
<reference evidence="2 3" key="1">
    <citation type="submission" date="2020-09" db="EMBL/GenBank/DDBJ databases">
        <title>Dyella sp. 7MK23 isolated from forest soil.</title>
        <authorList>
            <person name="Fu J."/>
        </authorList>
    </citation>
    <scope>NUCLEOTIDE SEQUENCE [LARGE SCALE GENOMIC DNA]</scope>
    <source>
        <strain evidence="2 3">7MK23</strain>
    </source>
</reference>
<evidence type="ECO:0008006" key="4">
    <source>
        <dbReference type="Google" id="ProtNLM"/>
    </source>
</evidence>